<dbReference type="InterPro" id="IPR003646">
    <property type="entry name" value="SH3-like_bac-type"/>
</dbReference>
<reference evidence="5 6" key="1">
    <citation type="submission" date="2012-01" db="EMBL/GenBank/DDBJ databases">
        <authorList>
            <person name="Harkins D.M."/>
            <person name="Madupu R."/>
            <person name="Durkin A.S."/>
            <person name="Torralba M."/>
            <person name="Methe B."/>
            <person name="Sutton G.G."/>
            <person name="Nelson K.E."/>
        </authorList>
    </citation>
    <scope>NUCLEOTIDE SEQUENCE [LARGE SCALE GENOMIC DNA]</scope>
    <source>
        <strain evidence="5 6">CCUG 39159</strain>
    </source>
</reference>
<evidence type="ECO:0000256" key="1">
    <source>
        <dbReference type="ARBA" id="ARBA00001561"/>
    </source>
</evidence>
<protein>
    <recommendedName>
        <fullName evidence="2">N-acetylmuramoyl-L-alanine amidase</fullName>
        <ecNumber evidence="2">3.5.1.28</ecNumber>
    </recommendedName>
</protein>
<keyword evidence="6" id="KW-1185">Reference proteome</keyword>
<feature type="domain" description="Peptidase C51" evidence="3">
    <location>
        <begin position="1"/>
        <end position="146"/>
    </location>
</feature>
<dbReference type="SUPFAM" id="SSF54001">
    <property type="entry name" value="Cysteine proteinases"/>
    <property type="match status" value="1"/>
</dbReference>
<comment type="catalytic activity">
    <reaction evidence="1">
        <text>Hydrolyzes the link between N-acetylmuramoyl residues and L-amino acid residues in certain cell-wall glycopeptides.</text>
        <dbReference type="EC" id="3.5.1.28"/>
    </reaction>
</comment>
<dbReference type="SMART" id="SM00287">
    <property type="entry name" value="SH3b"/>
    <property type="match status" value="1"/>
</dbReference>
<dbReference type="Proteomes" id="UP000003245">
    <property type="component" value="Unassembled WGS sequence"/>
</dbReference>
<organism evidence="5 6">
    <name type="scientific">Streptococcus anginosus subsp. whileyi CCUG 39159</name>
    <dbReference type="NCBI Taxonomy" id="1095729"/>
    <lineage>
        <taxon>Bacteria</taxon>
        <taxon>Bacillati</taxon>
        <taxon>Bacillota</taxon>
        <taxon>Bacilli</taxon>
        <taxon>Lactobacillales</taxon>
        <taxon>Streptococcaceae</taxon>
        <taxon>Streptococcus</taxon>
        <taxon>Streptococcus anginosus group</taxon>
    </lineage>
</organism>
<dbReference type="Gene3D" id="2.30.30.40">
    <property type="entry name" value="SH3 Domains"/>
    <property type="match status" value="1"/>
</dbReference>
<dbReference type="AlphaFoldDB" id="I0S8X2"/>
<dbReference type="RefSeq" id="WP_003038204.1">
    <property type="nucleotide sequence ID" value="NZ_AICP01000061.1"/>
</dbReference>
<comment type="caution">
    <text evidence="5">The sequence shown here is derived from an EMBL/GenBank/DDBJ whole genome shotgun (WGS) entry which is preliminary data.</text>
</comment>
<proteinExistence type="predicted"/>
<dbReference type="PROSITE" id="PS50911">
    <property type="entry name" value="CHAP"/>
    <property type="match status" value="1"/>
</dbReference>
<evidence type="ECO:0000313" key="5">
    <source>
        <dbReference type="EMBL" id="EID19825.1"/>
    </source>
</evidence>
<dbReference type="EMBL" id="AICP01000061">
    <property type="protein sequence ID" value="EID19825.1"/>
    <property type="molecule type" value="Genomic_DNA"/>
</dbReference>
<dbReference type="Pfam" id="PF08460">
    <property type="entry name" value="SH3_5"/>
    <property type="match status" value="1"/>
</dbReference>
<dbReference type="InterPro" id="IPR007921">
    <property type="entry name" value="CHAP_dom"/>
</dbReference>
<evidence type="ECO:0000256" key="2">
    <source>
        <dbReference type="ARBA" id="ARBA00011901"/>
    </source>
</evidence>
<dbReference type="GO" id="GO:0008745">
    <property type="term" value="F:N-acetylmuramoyl-L-alanine amidase activity"/>
    <property type="evidence" value="ECO:0007669"/>
    <property type="project" value="UniProtKB-EC"/>
</dbReference>
<accession>I0S8X2</accession>
<dbReference type="EC" id="3.5.1.28" evidence="2"/>
<evidence type="ECO:0000259" key="4">
    <source>
        <dbReference type="PROSITE" id="PS51781"/>
    </source>
</evidence>
<evidence type="ECO:0000313" key="6">
    <source>
        <dbReference type="Proteomes" id="UP000003245"/>
    </source>
</evidence>
<dbReference type="Gene3D" id="3.90.1720.60">
    <property type="match status" value="1"/>
</dbReference>
<dbReference type="PATRIC" id="fig|1095729.3.peg.1950"/>
<sequence length="249" mass="26501">MATVNEALNDLSALVYSGTPVGNGECYALASYYESLINPDGTVGLGAGVGYVSGAIGDTICAANIGTSYDWSANGWSVSSDDELQPGQILTIQANAYNEYGHVVVVEAVDGDQLTVIEQNYAGARYPVRNYYSASDYQQTVAHYIAPPGAEATETASDTNTSTEPNNYKEDGTMTVTVDAINVRRAPDTSGEAVAQYTKGQSFKYDTVIIDYNGFVWVSYVGASGNRNYVATGPTQNGKRFGDAWGTFK</sequence>
<name>I0S8X2_STRAP</name>
<dbReference type="InterPro" id="IPR038765">
    <property type="entry name" value="Papain-like_cys_pep_sf"/>
</dbReference>
<dbReference type="Pfam" id="PF05257">
    <property type="entry name" value="CHAP"/>
    <property type="match status" value="1"/>
</dbReference>
<evidence type="ECO:0000259" key="3">
    <source>
        <dbReference type="PROSITE" id="PS50911"/>
    </source>
</evidence>
<gene>
    <name evidence="5" type="ORF">HMPREF1043_0854</name>
</gene>
<dbReference type="PROSITE" id="PS51781">
    <property type="entry name" value="SH3B"/>
    <property type="match status" value="1"/>
</dbReference>
<feature type="domain" description="SH3b" evidence="4">
    <location>
        <begin position="171"/>
        <end position="239"/>
    </location>
</feature>